<dbReference type="InterPro" id="IPR029056">
    <property type="entry name" value="Ribokinase-like"/>
</dbReference>
<keyword evidence="4" id="KW-0511">Multifunctional enzyme</keyword>
<dbReference type="Gene3D" id="3.40.1190.20">
    <property type="match status" value="1"/>
</dbReference>
<evidence type="ECO:0000256" key="5">
    <source>
        <dbReference type="ARBA" id="ARBA00023277"/>
    </source>
</evidence>
<evidence type="ECO:0000313" key="8">
    <source>
        <dbReference type="EMBL" id="MEN2744889.1"/>
    </source>
</evidence>
<evidence type="ECO:0000256" key="4">
    <source>
        <dbReference type="ARBA" id="ARBA00023268"/>
    </source>
</evidence>
<evidence type="ECO:0000256" key="2">
    <source>
        <dbReference type="ARBA" id="ARBA00022679"/>
    </source>
</evidence>
<dbReference type="GO" id="GO:0016301">
    <property type="term" value="F:kinase activity"/>
    <property type="evidence" value="ECO:0007669"/>
    <property type="project" value="UniProtKB-KW"/>
</dbReference>
<protein>
    <submittedName>
        <fullName evidence="8">PfkB family carbohydrate kinase</fullName>
    </submittedName>
</protein>
<dbReference type="InterPro" id="IPR011611">
    <property type="entry name" value="PfkB_dom"/>
</dbReference>
<evidence type="ECO:0000256" key="1">
    <source>
        <dbReference type="ARBA" id="ARBA00004713"/>
    </source>
</evidence>
<dbReference type="EMBL" id="JBDFRB010000007">
    <property type="protein sequence ID" value="MEN2744889.1"/>
    <property type="molecule type" value="Genomic_DNA"/>
</dbReference>
<proteinExistence type="predicted"/>
<dbReference type="SUPFAM" id="SSF53613">
    <property type="entry name" value="Ribokinase-like"/>
    <property type="match status" value="1"/>
</dbReference>
<keyword evidence="3 8" id="KW-0418">Kinase</keyword>
<name>A0ABU9X244_9MICC</name>
<dbReference type="RefSeq" id="WP_345885229.1">
    <property type="nucleotide sequence ID" value="NZ_JBDFRB010000007.1"/>
</dbReference>
<evidence type="ECO:0000313" key="9">
    <source>
        <dbReference type="Proteomes" id="UP001422074"/>
    </source>
</evidence>
<dbReference type="Gene3D" id="3.40.50.620">
    <property type="entry name" value="HUPs"/>
    <property type="match status" value="1"/>
</dbReference>
<evidence type="ECO:0000259" key="6">
    <source>
        <dbReference type="Pfam" id="PF00294"/>
    </source>
</evidence>
<dbReference type="PANTHER" id="PTHR46969">
    <property type="entry name" value="BIFUNCTIONAL PROTEIN HLDE"/>
    <property type="match status" value="1"/>
</dbReference>
<keyword evidence="9" id="KW-1185">Reference proteome</keyword>
<dbReference type="PANTHER" id="PTHR46969:SF1">
    <property type="entry name" value="BIFUNCTIONAL PROTEIN HLDE"/>
    <property type="match status" value="1"/>
</dbReference>
<dbReference type="InterPro" id="IPR002173">
    <property type="entry name" value="Carboh/pur_kinase_PfkB_CS"/>
</dbReference>
<comment type="pathway">
    <text evidence="1">Bacterial outer membrane biogenesis; LPS core biosynthesis.</text>
</comment>
<dbReference type="Pfam" id="PF00294">
    <property type="entry name" value="PfkB"/>
    <property type="match status" value="1"/>
</dbReference>
<keyword evidence="5" id="KW-0119">Carbohydrate metabolism</keyword>
<sequence length="513" mass="52710">MTAVDPRTAGQFLESVRTRQPVVVVLGDVLLDRRFEGTSERLCREGPVPVLDVQRVQDAPGGAANTAMNLAALGARVRLVGVAGDDEPGSALVQCLAAAGIEDRWLVRRPGAATAVKARMVADGQLLLRVDTCRTASDDEAADVARAASAALEGADAVVLCDYRLGALAALDRDDLRDAAHTLIVDAHSAADWAGLHADVATPNAAEAAALLGAAPPHGDRGRWAAEHAHEIARATGASHTVVTLDRDGTVVLGPDGARHRTLAHPAPEQNAVGAGDTFTAGLALALAAGLGIDDAADIAQAAADAVVESPGTSTCSAEQLAERLRGDLGDAQRAAGAAGEGLSGAADAARAHGVRKTGVGRWEEVLAVAEEARGRGERIVLTNGVFDGLHRGHTAFLEEAASLGGLLIVAVNSDASAERLRGQAPAVGEDDRAAVVAALAAVDCAAVFDSETAVDLIHSLRPDVYVKGGDYLPGMLAESDAVEEVRGRLETLRYVDRPAPAPRTGVWARTRA</sequence>
<gene>
    <name evidence="8" type="ORF">ABCQ75_10105</name>
</gene>
<keyword evidence="2" id="KW-0808">Transferase</keyword>
<dbReference type="Proteomes" id="UP001422074">
    <property type="component" value="Unassembled WGS sequence"/>
</dbReference>
<organism evidence="8 9">
    <name type="scientific">Sinomonas halotolerans</name>
    <dbReference type="NCBI Taxonomy" id="1644133"/>
    <lineage>
        <taxon>Bacteria</taxon>
        <taxon>Bacillati</taxon>
        <taxon>Actinomycetota</taxon>
        <taxon>Actinomycetes</taxon>
        <taxon>Micrococcales</taxon>
        <taxon>Micrococcaceae</taxon>
        <taxon>Sinomonas</taxon>
    </lineage>
</organism>
<dbReference type="SUPFAM" id="SSF52374">
    <property type="entry name" value="Nucleotidylyl transferase"/>
    <property type="match status" value="1"/>
</dbReference>
<feature type="domain" description="Carbohydrate kinase PfkB" evidence="6">
    <location>
        <begin position="23"/>
        <end position="317"/>
    </location>
</feature>
<dbReference type="PROSITE" id="PS00583">
    <property type="entry name" value="PFKB_KINASES_1"/>
    <property type="match status" value="1"/>
</dbReference>
<feature type="domain" description="Cytidyltransferase-like" evidence="7">
    <location>
        <begin position="382"/>
        <end position="487"/>
    </location>
</feature>
<evidence type="ECO:0000259" key="7">
    <source>
        <dbReference type="Pfam" id="PF01467"/>
    </source>
</evidence>
<dbReference type="Pfam" id="PF01467">
    <property type="entry name" value="CTP_transf_like"/>
    <property type="match status" value="1"/>
</dbReference>
<dbReference type="InterPro" id="IPR014729">
    <property type="entry name" value="Rossmann-like_a/b/a_fold"/>
</dbReference>
<dbReference type="InterPro" id="IPR004821">
    <property type="entry name" value="Cyt_trans-like"/>
</dbReference>
<comment type="caution">
    <text evidence="8">The sequence shown here is derived from an EMBL/GenBank/DDBJ whole genome shotgun (WGS) entry which is preliminary data.</text>
</comment>
<evidence type="ECO:0000256" key="3">
    <source>
        <dbReference type="ARBA" id="ARBA00022777"/>
    </source>
</evidence>
<reference evidence="8 9" key="1">
    <citation type="submission" date="2024-05" db="EMBL/GenBank/DDBJ databases">
        <title>Sinomonas sp. nov., isolated from a waste landfill.</title>
        <authorList>
            <person name="Zhao Y."/>
        </authorList>
    </citation>
    <scope>NUCLEOTIDE SEQUENCE [LARGE SCALE GENOMIC DNA]</scope>
    <source>
        <strain evidence="8 9">CCTCC AB2014300</strain>
    </source>
</reference>
<dbReference type="NCBIfam" id="TIGR00125">
    <property type="entry name" value="cyt_tran_rel"/>
    <property type="match status" value="1"/>
</dbReference>
<accession>A0ABU9X244</accession>